<protein>
    <recommendedName>
        <fullName evidence="2">AAA domain-containing protein</fullName>
    </recommendedName>
</protein>
<sequence>MDCLQHFGLKHPPFDKKAPELWDDGALTNLNQRFQWLLESPGIGVLIGEPGVGKTAVLRAISQRYMSMILRH</sequence>
<organism evidence="1">
    <name type="scientific">Candidatus Kentrum sp. DK</name>
    <dbReference type="NCBI Taxonomy" id="2126562"/>
    <lineage>
        <taxon>Bacteria</taxon>
        <taxon>Pseudomonadati</taxon>
        <taxon>Pseudomonadota</taxon>
        <taxon>Gammaproteobacteria</taxon>
        <taxon>Candidatus Kentrum</taxon>
    </lineage>
</organism>
<accession>A0A450TP86</accession>
<name>A0A450TP86_9GAMM</name>
<dbReference type="SUPFAM" id="SSF52540">
    <property type="entry name" value="P-loop containing nucleoside triphosphate hydrolases"/>
    <property type="match status" value="1"/>
</dbReference>
<dbReference type="AlphaFoldDB" id="A0A450TP86"/>
<gene>
    <name evidence="1" type="ORF">BECKDK2373C_GA0170839_12292</name>
</gene>
<evidence type="ECO:0000313" key="1">
    <source>
        <dbReference type="EMBL" id="VFJ69746.1"/>
    </source>
</evidence>
<dbReference type="InterPro" id="IPR027417">
    <property type="entry name" value="P-loop_NTPase"/>
</dbReference>
<evidence type="ECO:0008006" key="2">
    <source>
        <dbReference type="Google" id="ProtNLM"/>
    </source>
</evidence>
<dbReference type="EMBL" id="CAADEY010000229">
    <property type="protein sequence ID" value="VFJ69746.1"/>
    <property type="molecule type" value="Genomic_DNA"/>
</dbReference>
<reference evidence="1" key="1">
    <citation type="submission" date="2019-02" db="EMBL/GenBank/DDBJ databases">
        <authorList>
            <person name="Gruber-Vodicka R. H."/>
            <person name="Seah K. B. B."/>
        </authorList>
    </citation>
    <scope>NUCLEOTIDE SEQUENCE</scope>
    <source>
        <strain evidence="1">BECK_DK161</strain>
    </source>
</reference>
<proteinExistence type="predicted"/>